<comment type="function">
    <text evidence="7">Key enzyme in folate metabolism. Catalyzes an essential reaction for de novo glycine and purine synthesis, and for DNA precursor synthesis.</text>
</comment>
<comment type="catalytic activity">
    <reaction evidence="7">
        <text>(6S)-5,6,7,8-tetrahydrofolate + NADP(+) = 7,8-dihydrofolate + NADPH + H(+)</text>
        <dbReference type="Rhea" id="RHEA:15009"/>
        <dbReference type="ChEBI" id="CHEBI:15378"/>
        <dbReference type="ChEBI" id="CHEBI:57451"/>
        <dbReference type="ChEBI" id="CHEBI:57453"/>
        <dbReference type="ChEBI" id="CHEBI:57783"/>
        <dbReference type="ChEBI" id="CHEBI:58349"/>
        <dbReference type="EC" id="1.5.1.3"/>
    </reaction>
</comment>
<dbReference type="RefSeq" id="WP_344082884.1">
    <property type="nucleotide sequence ID" value="NZ_BAAAPO010000023.1"/>
</dbReference>
<dbReference type="PROSITE" id="PS51330">
    <property type="entry name" value="DHFR_2"/>
    <property type="match status" value="1"/>
</dbReference>
<evidence type="ECO:0000256" key="4">
    <source>
        <dbReference type="ARBA" id="ARBA00022563"/>
    </source>
</evidence>
<keyword evidence="6 7" id="KW-0560">Oxidoreductase</keyword>
<organism evidence="10 11">
    <name type="scientific">Nostocoides veronense</name>
    <dbReference type="NCBI Taxonomy" id="330836"/>
    <lineage>
        <taxon>Bacteria</taxon>
        <taxon>Bacillati</taxon>
        <taxon>Actinomycetota</taxon>
        <taxon>Actinomycetes</taxon>
        <taxon>Micrococcales</taxon>
        <taxon>Intrasporangiaceae</taxon>
        <taxon>Nostocoides</taxon>
    </lineage>
</organism>
<reference evidence="10 11" key="1">
    <citation type="journal article" date="2019" name="Int. J. Syst. Evol. Microbiol.">
        <title>The Global Catalogue of Microorganisms (GCM) 10K type strain sequencing project: providing services to taxonomists for standard genome sequencing and annotation.</title>
        <authorList>
            <consortium name="The Broad Institute Genomics Platform"/>
            <consortium name="The Broad Institute Genome Sequencing Center for Infectious Disease"/>
            <person name="Wu L."/>
            <person name="Ma J."/>
        </authorList>
    </citation>
    <scope>NUCLEOTIDE SEQUENCE [LARGE SCALE GENOMIC DNA]</scope>
    <source>
        <strain evidence="10 11">JCM 15592</strain>
    </source>
</reference>
<evidence type="ECO:0000259" key="9">
    <source>
        <dbReference type="PROSITE" id="PS51330"/>
    </source>
</evidence>
<dbReference type="PANTHER" id="PTHR48069:SF3">
    <property type="entry name" value="DIHYDROFOLATE REDUCTASE"/>
    <property type="match status" value="1"/>
</dbReference>
<dbReference type="Proteomes" id="UP001499938">
    <property type="component" value="Unassembled WGS sequence"/>
</dbReference>
<evidence type="ECO:0000256" key="3">
    <source>
        <dbReference type="ARBA" id="ARBA00012856"/>
    </source>
</evidence>
<comment type="caution">
    <text evidence="10">The sequence shown here is derived from an EMBL/GenBank/DDBJ whole genome shotgun (WGS) entry which is preliminary data.</text>
</comment>
<evidence type="ECO:0000313" key="11">
    <source>
        <dbReference type="Proteomes" id="UP001499938"/>
    </source>
</evidence>
<evidence type="ECO:0000256" key="1">
    <source>
        <dbReference type="ARBA" id="ARBA00004903"/>
    </source>
</evidence>
<dbReference type="InterPro" id="IPR012259">
    <property type="entry name" value="DHFR"/>
</dbReference>
<accession>A0ABN2LIY6</accession>
<dbReference type="Pfam" id="PF00186">
    <property type="entry name" value="DHFR_1"/>
    <property type="match status" value="1"/>
</dbReference>
<evidence type="ECO:0000256" key="8">
    <source>
        <dbReference type="RuleBase" id="RU004474"/>
    </source>
</evidence>
<keyword evidence="4 7" id="KW-0554">One-carbon metabolism</keyword>
<proteinExistence type="inferred from homology"/>
<dbReference type="EMBL" id="BAAAPO010000023">
    <property type="protein sequence ID" value="GAA1790183.1"/>
    <property type="molecule type" value="Genomic_DNA"/>
</dbReference>
<dbReference type="SUPFAM" id="SSF53597">
    <property type="entry name" value="Dihydrofolate reductase-like"/>
    <property type="match status" value="1"/>
</dbReference>
<dbReference type="PRINTS" id="PR00070">
    <property type="entry name" value="DHFR"/>
</dbReference>
<feature type="domain" description="DHFR" evidence="9">
    <location>
        <begin position="3"/>
        <end position="159"/>
    </location>
</feature>
<dbReference type="PIRSF" id="PIRSF000194">
    <property type="entry name" value="DHFR"/>
    <property type="match status" value="1"/>
</dbReference>
<evidence type="ECO:0000256" key="6">
    <source>
        <dbReference type="ARBA" id="ARBA00023002"/>
    </source>
</evidence>
<keyword evidence="11" id="KW-1185">Reference proteome</keyword>
<dbReference type="InterPro" id="IPR001796">
    <property type="entry name" value="DHFR_dom"/>
</dbReference>
<dbReference type="InterPro" id="IPR024072">
    <property type="entry name" value="DHFR-like_dom_sf"/>
</dbReference>
<comment type="similarity">
    <text evidence="2 7 8">Belongs to the dihydrofolate reductase family.</text>
</comment>
<dbReference type="InterPro" id="IPR017925">
    <property type="entry name" value="DHFR_CS"/>
</dbReference>
<name>A0ABN2LIY6_9MICO</name>
<protein>
    <recommendedName>
        <fullName evidence="3 7">Dihydrofolate reductase</fullName>
        <ecNumber evidence="3 7">1.5.1.3</ecNumber>
    </recommendedName>
</protein>
<keyword evidence="5 7" id="KW-0521">NADP</keyword>
<evidence type="ECO:0000313" key="10">
    <source>
        <dbReference type="EMBL" id="GAA1790183.1"/>
    </source>
</evidence>
<dbReference type="EC" id="1.5.1.3" evidence="3 7"/>
<evidence type="ECO:0000256" key="2">
    <source>
        <dbReference type="ARBA" id="ARBA00009539"/>
    </source>
</evidence>
<gene>
    <name evidence="10" type="ORF">GCM10009811_13820</name>
</gene>
<dbReference type="PANTHER" id="PTHR48069">
    <property type="entry name" value="DIHYDROFOLATE REDUCTASE"/>
    <property type="match status" value="1"/>
</dbReference>
<sequence>MTRITLIAAVAENGVIGNQGEIPWRVPGEMAHFKATTLGHTLIMGRKTFESIGRVLPGRRTIVLTRDPEWHHLEVATARTLHDALQLAGAVDEVFIAGGAEIYAQALPLADRMILSEIPGSPAGDAYFPTWPAERWRETERVYHTGFTEVRFVASDILD</sequence>
<dbReference type="Gene3D" id="3.40.430.10">
    <property type="entry name" value="Dihydrofolate Reductase, subunit A"/>
    <property type="match status" value="1"/>
</dbReference>
<evidence type="ECO:0000256" key="7">
    <source>
        <dbReference type="PIRNR" id="PIRNR000194"/>
    </source>
</evidence>
<comment type="pathway">
    <text evidence="1 7">Cofactor biosynthesis; tetrahydrofolate biosynthesis; 5,6,7,8-tetrahydrofolate from 7,8-dihydrofolate: step 1/1.</text>
</comment>
<dbReference type="PROSITE" id="PS00075">
    <property type="entry name" value="DHFR_1"/>
    <property type="match status" value="1"/>
</dbReference>
<evidence type="ECO:0000256" key="5">
    <source>
        <dbReference type="ARBA" id="ARBA00022857"/>
    </source>
</evidence>
<dbReference type="CDD" id="cd00209">
    <property type="entry name" value="DHFR"/>
    <property type="match status" value="1"/>
</dbReference>